<evidence type="ECO:0000313" key="4">
    <source>
        <dbReference type="Proteomes" id="UP000323454"/>
    </source>
</evidence>
<feature type="transmembrane region" description="Helical" evidence="1">
    <location>
        <begin position="492"/>
        <end position="511"/>
    </location>
</feature>
<feature type="transmembrane region" description="Helical" evidence="1">
    <location>
        <begin position="453"/>
        <end position="471"/>
    </location>
</feature>
<dbReference type="OrthoDB" id="4329304at2"/>
<evidence type="ECO:0000256" key="1">
    <source>
        <dbReference type="SAM" id="Phobius"/>
    </source>
</evidence>
<gene>
    <name evidence="3" type="ORF">F0L68_07430</name>
</gene>
<name>A0A5B2XNF3_9PSEU</name>
<feature type="transmembrane region" description="Helical" evidence="1">
    <location>
        <begin position="554"/>
        <end position="575"/>
    </location>
</feature>
<feature type="transmembrane region" description="Helical" evidence="1">
    <location>
        <begin position="12"/>
        <end position="33"/>
    </location>
</feature>
<protein>
    <submittedName>
        <fullName evidence="3">NACHT domain-containing protein</fullName>
    </submittedName>
</protein>
<keyword evidence="1" id="KW-0472">Membrane</keyword>
<comment type="caution">
    <text evidence="3">The sequence shown here is derived from an EMBL/GenBank/DDBJ whole genome shotgun (WGS) entry which is preliminary data.</text>
</comment>
<proteinExistence type="predicted"/>
<dbReference type="InterPro" id="IPR007111">
    <property type="entry name" value="NACHT_NTPase"/>
</dbReference>
<feature type="transmembrane region" description="Helical" evidence="1">
    <location>
        <begin position="517"/>
        <end position="533"/>
    </location>
</feature>
<dbReference type="Proteomes" id="UP000323454">
    <property type="component" value="Unassembled WGS sequence"/>
</dbReference>
<dbReference type="Gene3D" id="3.40.50.300">
    <property type="entry name" value="P-loop containing nucleotide triphosphate hydrolases"/>
    <property type="match status" value="1"/>
</dbReference>
<dbReference type="Pfam" id="PF05729">
    <property type="entry name" value="NACHT"/>
    <property type="match status" value="1"/>
</dbReference>
<keyword evidence="4" id="KW-1185">Reference proteome</keyword>
<dbReference type="InterPro" id="IPR027417">
    <property type="entry name" value="P-loop_NTPase"/>
</dbReference>
<keyword evidence="1" id="KW-0812">Transmembrane</keyword>
<reference evidence="3 4" key="1">
    <citation type="submission" date="2019-09" db="EMBL/GenBank/DDBJ databases">
        <title>Goodfellowia gen. nov., a new genus of the Pseudonocardineae related to Actinoalloteichus, containing Goodfellowia coeruleoviolacea gen. nov., comb. nov. gen. nov., comb. nov.</title>
        <authorList>
            <person name="Labeda D."/>
        </authorList>
    </citation>
    <scope>NUCLEOTIDE SEQUENCE [LARGE SCALE GENOMIC DNA]</scope>
    <source>
        <strain evidence="3 4">AN110305</strain>
    </source>
</reference>
<accession>A0A5B2XNF3</accession>
<dbReference type="AlphaFoldDB" id="A0A5B2XNF3"/>
<dbReference type="SUPFAM" id="SSF52540">
    <property type="entry name" value="P-loop containing nucleoside triphosphate hydrolases"/>
    <property type="match status" value="1"/>
</dbReference>
<evidence type="ECO:0000259" key="2">
    <source>
        <dbReference type="PROSITE" id="PS50837"/>
    </source>
</evidence>
<feature type="transmembrane region" description="Helical" evidence="1">
    <location>
        <begin position="39"/>
        <end position="57"/>
    </location>
</feature>
<dbReference type="PROSITE" id="PS50837">
    <property type="entry name" value="NACHT"/>
    <property type="match status" value="1"/>
</dbReference>
<feature type="domain" description="NACHT" evidence="2">
    <location>
        <begin position="140"/>
        <end position="260"/>
    </location>
</feature>
<reference evidence="3 4" key="2">
    <citation type="submission" date="2019-09" db="EMBL/GenBank/DDBJ databases">
        <authorList>
            <person name="Jin C."/>
        </authorList>
    </citation>
    <scope>NUCLEOTIDE SEQUENCE [LARGE SCALE GENOMIC DNA]</scope>
    <source>
        <strain evidence="3 4">AN110305</strain>
    </source>
</reference>
<organism evidence="3 4">
    <name type="scientific">Solihabitans fulvus</name>
    <dbReference type="NCBI Taxonomy" id="1892852"/>
    <lineage>
        <taxon>Bacteria</taxon>
        <taxon>Bacillati</taxon>
        <taxon>Actinomycetota</taxon>
        <taxon>Actinomycetes</taxon>
        <taxon>Pseudonocardiales</taxon>
        <taxon>Pseudonocardiaceae</taxon>
        <taxon>Solihabitans</taxon>
    </lineage>
</organism>
<feature type="transmembrane region" description="Helical" evidence="1">
    <location>
        <begin position="581"/>
        <end position="599"/>
    </location>
</feature>
<keyword evidence="1" id="KW-1133">Transmembrane helix</keyword>
<evidence type="ECO:0000313" key="3">
    <source>
        <dbReference type="EMBL" id="KAA2264893.1"/>
    </source>
</evidence>
<feature type="transmembrane region" description="Helical" evidence="1">
    <location>
        <begin position="423"/>
        <end position="447"/>
    </location>
</feature>
<sequence>MGHDASVSRIRQQAVVVGCVLAALLAMAGLFVTDYGIDPTTWLAGAVTAFLLFLATLDPWLHRHRAHGLSTDQHLDTAAEALAVALHSQWQAECRTRGLAGPQLLDLRWTATDLPVSDAPPAQAGRSDAVVGAFERQAGRRMVLIGEPGSGKSTVAMLLTIGLLDRNADGQIPVLFPLSTWDPTSEDLRAWMTRKLYEDHPALRNTELYGSYTADLLIERRRIFPVLDGLDTIPANRRAEAVRKINRAVPPSAPLLLTSRRAEFAGAVAEAGRIPGASVVELQPLDHEEVAGYVRASADAVTAARWEPVFLHLRDEPSGRLADTLSVPLTLWLASQVYGTGAAEPTELLDRGRFPDRAAIERRLVDGLLPVLFDRWHGGAEADGQLVTPGQAERALAYLAGQLRARGSREFAWWELRRSVPPVLLTVLGAAALGLLSAFGVAWLMTYASSPKLAPATGLGAGCVMAARTVFVSTANYRARSARQKSGLWRSLLLSSLVLGTAVGLVFGALYGLDAGLVVGLGLAVASALRFALASSAELTRASSPKATMARDRAVVWAGSLVLAVVFGAASALVFGPYQTGMVGLGFVSGLMLGFALSVQSLRWWWFTVARAWLALRGRLPWQLMAFLEDAHRRGVLRQAGSCYQFRHALIQDRLADRNTSASRDELNV</sequence>
<dbReference type="EMBL" id="VUOB01000010">
    <property type="protein sequence ID" value="KAA2264893.1"/>
    <property type="molecule type" value="Genomic_DNA"/>
</dbReference>